<gene>
    <name evidence="2" type="ORF">GW590_04130</name>
</gene>
<keyword evidence="3" id="KW-1185">Reference proteome</keyword>
<accession>A0A848MG33</accession>
<evidence type="ECO:0000313" key="3">
    <source>
        <dbReference type="Proteomes" id="UP000585363"/>
    </source>
</evidence>
<proteinExistence type="predicted"/>
<dbReference type="SUPFAM" id="SSF55729">
    <property type="entry name" value="Acyl-CoA N-acyltransferases (Nat)"/>
    <property type="match status" value="1"/>
</dbReference>
<dbReference type="InterPro" id="IPR051908">
    <property type="entry name" value="Ribosomal_N-acetyltransferase"/>
</dbReference>
<dbReference type="PROSITE" id="PS51186">
    <property type="entry name" value="GNAT"/>
    <property type="match status" value="1"/>
</dbReference>
<dbReference type="InterPro" id="IPR016181">
    <property type="entry name" value="Acyl_CoA_acyltransferase"/>
</dbReference>
<dbReference type="EMBL" id="JAADJU010000002">
    <property type="protein sequence ID" value="NMP26060.1"/>
    <property type="molecule type" value="Genomic_DNA"/>
</dbReference>
<dbReference type="Gene3D" id="3.40.630.30">
    <property type="match status" value="1"/>
</dbReference>
<sequence>MFSRLIYQDASLEIRFPNELEAPLHFDAIHTSIREIGVWESWCSENYCLEDSRQYLLDSYVKRQRGQEYRFCLYELDSGRIVGSVAINRIVPEYKTANIGYWIRSDSTGRSLAVTAVKAIARFAFDELGMTRLEIVAMSGNLRSCRVAEKSGAVSEGLHRNRLYLRGQPRDAWVYSLIPGDLP</sequence>
<protein>
    <submittedName>
        <fullName evidence="2">GNAT family N-acetyltransferase</fullName>
    </submittedName>
</protein>
<dbReference type="AlphaFoldDB" id="A0A848MG33"/>
<dbReference type="PANTHER" id="PTHR43441">
    <property type="entry name" value="RIBOSOMAL-PROTEIN-SERINE ACETYLTRANSFERASE"/>
    <property type="match status" value="1"/>
</dbReference>
<evidence type="ECO:0000313" key="2">
    <source>
        <dbReference type="EMBL" id="NMP26060.1"/>
    </source>
</evidence>
<organism evidence="2 3">
    <name type="scientific">Rouxiella aceris</name>
    <dbReference type="NCBI Taxonomy" id="2703884"/>
    <lineage>
        <taxon>Bacteria</taxon>
        <taxon>Pseudomonadati</taxon>
        <taxon>Pseudomonadota</taxon>
        <taxon>Gammaproteobacteria</taxon>
        <taxon>Enterobacterales</taxon>
        <taxon>Yersiniaceae</taxon>
        <taxon>Rouxiella</taxon>
    </lineage>
</organism>
<dbReference type="InterPro" id="IPR000182">
    <property type="entry name" value="GNAT_dom"/>
</dbReference>
<feature type="domain" description="N-acetyltransferase" evidence="1">
    <location>
        <begin position="31"/>
        <end position="171"/>
    </location>
</feature>
<reference evidence="2 3" key="1">
    <citation type="submission" date="2020-01" db="EMBL/GenBank/DDBJ databases">
        <authorList>
            <person name="Lee S.D."/>
        </authorList>
    </citation>
    <scope>NUCLEOTIDE SEQUENCE [LARGE SCALE GENOMIC DNA]</scope>
    <source>
        <strain evidence="2 3">SAP-1</strain>
    </source>
</reference>
<dbReference type="GO" id="GO:0005737">
    <property type="term" value="C:cytoplasm"/>
    <property type="evidence" value="ECO:0007669"/>
    <property type="project" value="TreeGrafter"/>
</dbReference>
<reference evidence="2 3" key="2">
    <citation type="submission" date="2020-06" db="EMBL/GenBank/DDBJ databases">
        <title>Polyphasic characterization of a Rahnella strain isolated from tree sap.</title>
        <authorList>
            <person name="Kim I.S."/>
        </authorList>
    </citation>
    <scope>NUCLEOTIDE SEQUENCE [LARGE SCALE GENOMIC DNA]</scope>
    <source>
        <strain evidence="2 3">SAP-1</strain>
    </source>
</reference>
<dbReference type="PANTHER" id="PTHR43441:SF10">
    <property type="entry name" value="ACETYLTRANSFERASE"/>
    <property type="match status" value="1"/>
</dbReference>
<evidence type="ECO:0000259" key="1">
    <source>
        <dbReference type="PROSITE" id="PS51186"/>
    </source>
</evidence>
<dbReference type="GO" id="GO:0008999">
    <property type="term" value="F:protein-N-terminal-alanine acetyltransferase activity"/>
    <property type="evidence" value="ECO:0007669"/>
    <property type="project" value="TreeGrafter"/>
</dbReference>
<dbReference type="GO" id="GO:1990189">
    <property type="term" value="F:protein N-terminal-serine acetyltransferase activity"/>
    <property type="evidence" value="ECO:0007669"/>
    <property type="project" value="TreeGrafter"/>
</dbReference>
<dbReference type="Pfam" id="PF13302">
    <property type="entry name" value="Acetyltransf_3"/>
    <property type="match status" value="1"/>
</dbReference>
<name>A0A848MG33_9GAMM</name>
<keyword evidence="2" id="KW-0808">Transferase</keyword>
<comment type="caution">
    <text evidence="2">The sequence shown here is derived from an EMBL/GenBank/DDBJ whole genome shotgun (WGS) entry which is preliminary data.</text>
</comment>
<dbReference type="Proteomes" id="UP000585363">
    <property type="component" value="Unassembled WGS sequence"/>
</dbReference>